<dbReference type="AlphaFoldDB" id="A0A5J5BHW1"/>
<evidence type="ECO:0000256" key="5">
    <source>
        <dbReference type="ARBA" id="ARBA00022679"/>
    </source>
</evidence>
<dbReference type="EC" id="2.3.2.27" evidence="4"/>
<feature type="domain" description="SWEET-like" evidence="11">
    <location>
        <begin position="719"/>
        <end position="991"/>
    </location>
</feature>
<dbReference type="EMBL" id="CM018035">
    <property type="protein sequence ID" value="KAA8541860.1"/>
    <property type="molecule type" value="Genomic_DNA"/>
</dbReference>
<sequence>MISNMKILPLIHYLLVLSFFVFFFNTFTTSFSDFEAFDEPRKICKFERFAEVERECSSVLSLASKVRLGDGKIYGTARDLSIHNGDWMQEVGEAPLMPFDDSDMPKNFSSNGSLLKLVSFWPLGVDYPHQTDNAVSVCGLLSIGITRNRTLPYMPDRLSPRFYLRPGYSNQNILFEGLYVNSEENGGEGLMCLLGTSFYPFSEVFKDPFNLLKDCSCIKDDRIMLVLRYPRTFTLTSRAVLGEMRSLNEKSDPKYFDKVHISSQLGYDSKYQFVLEQLVSQACEPYPHQGELVDDRIQIFEGSQFCRAFKMFASEMFDIVSVSKCDGTSKYCNNLGPFMLGSEIGGTNGLLDNFRLTMNRLRCVPGDDINKVKTAKFSAVFRVVSRLEDQYTSEARTGLFGMTISAEGMWNSSSGRLCMVGCVGLETGSNGCNSRICLYLPATFSITQRSIVIGTISSISKVDSYLPLLFKKVLHPVDIWNRYDDYSKSYLSYNYSKIELASAILKRNKYFKLGSLMNQLFLKYPVVEDCNNITSLSLLSDELSLHVFALPDSLFNTQAPKIFVSFEVLSLGPLFGRHRPHLKHSCKGEDTHANTDSVECKLPLNISGLLTLTRNPNNHISKFFLEGLYDPLGGNMYLIGCRDVPESQKFINNTMNLENQMDCSIQVKIEYSSKTTLTRWLVNPTAKISIASQRSEENPLYFSPISLHSFLIPYGNNSREITFRRNFEVIFRILVLLASICCILSQLFYVKKKGDVIPFMSLVMLGFQILGYGFPLIMNTDILFKWKEYHYTANRYYLVGKGMWFRIIDCITKSLLLVAFVLTFRLYQKVSKSRQLKDKAITLKPIPSDKRVFLSTCFIHIIGFLVILITQSTRAENNVHMRINQKLPEWLTELDEYIGLLQDFFLVPQIIGNWIWQIQVKPLSKVYYIGFTVSRFLLRGYDYLRDPVFNSYFHKYDSRSSEVFSKSEDIVIMMMLAALAITVHAQQMWNFVLTRPIFNPRIQISLVFSFREVYSERLKKKQIKFQLHV</sequence>
<name>A0A5J5BHW1_9ASTE</name>
<dbReference type="PANTHER" id="PTHR33389:SF26">
    <property type="match status" value="1"/>
</dbReference>
<keyword evidence="9 10" id="KW-0472">Membrane</keyword>
<dbReference type="GO" id="GO:0061630">
    <property type="term" value="F:ubiquitin protein ligase activity"/>
    <property type="evidence" value="ECO:0007669"/>
    <property type="project" value="UniProtKB-EC"/>
</dbReference>
<keyword evidence="14" id="KW-1185">Reference proteome</keyword>
<evidence type="ECO:0000256" key="4">
    <source>
        <dbReference type="ARBA" id="ARBA00012483"/>
    </source>
</evidence>
<organism evidence="13 14">
    <name type="scientific">Nyssa sinensis</name>
    <dbReference type="NCBI Taxonomy" id="561372"/>
    <lineage>
        <taxon>Eukaryota</taxon>
        <taxon>Viridiplantae</taxon>
        <taxon>Streptophyta</taxon>
        <taxon>Embryophyta</taxon>
        <taxon>Tracheophyta</taxon>
        <taxon>Spermatophyta</taxon>
        <taxon>Magnoliopsida</taxon>
        <taxon>eudicotyledons</taxon>
        <taxon>Gunneridae</taxon>
        <taxon>Pentapetalae</taxon>
        <taxon>asterids</taxon>
        <taxon>Cornales</taxon>
        <taxon>Nyssaceae</taxon>
        <taxon>Nyssa</taxon>
    </lineage>
</organism>
<evidence type="ECO:0000256" key="6">
    <source>
        <dbReference type="ARBA" id="ARBA00022692"/>
    </source>
</evidence>
<dbReference type="OrthoDB" id="1614208at2759"/>
<evidence type="ECO:0000256" key="10">
    <source>
        <dbReference type="SAM" id="Phobius"/>
    </source>
</evidence>
<evidence type="ECO:0000256" key="3">
    <source>
        <dbReference type="ARBA" id="ARBA00004906"/>
    </source>
</evidence>
<evidence type="ECO:0000313" key="13">
    <source>
        <dbReference type="EMBL" id="KAA8541860.1"/>
    </source>
</evidence>
<feature type="transmembrane region" description="Helical" evidence="10">
    <location>
        <begin position="729"/>
        <end position="750"/>
    </location>
</feature>
<keyword evidence="5" id="KW-0808">Transferase</keyword>
<gene>
    <name evidence="13" type="ORF">F0562_023012</name>
</gene>
<keyword evidence="8 10" id="KW-1133">Transmembrane helix</keyword>
<feature type="domain" description="DUF2921" evidence="12">
    <location>
        <begin position="279"/>
        <end position="463"/>
    </location>
</feature>
<dbReference type="Pfam" id="PF25333">
    <property type="entry name" value="DUF2921_N"/>
    <property type="match status" value="3"/>
</dbReference>
<dbReference type="GO" id="GO:0012505">
    <property type="term" value="C:endomembrane system"/>
    <property type="evidence" value="ECO:0007669"/>
    <property type="project" value="UniProtKB-SubCell"/>
</dbReference>
<dbReference type="InterPro" id="IPR021319">
    <property type="entry name" value="DUF2921"/>
</dbReference>
<accession>A0A5J5BHW1</accession>
<evidence type="ECO:0000256" key="2">
    <source>
        <dbReference type="ARBA" id="ARBA00004127"/>
    </source>
</evidence>
<feature type="transmembrane region" description="Helical" evidence="10">
    <location>
        <begin position="852"/>
        <end position="871"/>
    </location>
</feature>
<evidence type="ECO:0000259" key="12">
    <source>
        <dbReference type="Pfam" id="PF25333"/>
    </source>
</evidence>
<dbReference type="Pfam" id="PF11145">
    <property type="entry name" value="DUF2921"/>
    <property type="match status" value="1"/>
</dbReference>
<feature type="transmembrane region" description="Helical" evidence="10">
    <location>
        <begin position="970"/>
        <end position="993"/>
    </location>
</feature>
<dbReference type="InterPro" id="IPR057425">
    <property type="entry name" value="DUF2921_N"/>
</dbReference>
<reference evidence="13 14" key="1">
    <citation type="submission" date="2019-09" db="EMBL/GenBank/DDBJ databases">
        <title>A chromosome-level genome assembly of the Chinese tupelo Nyssa sinensis.</title>
        <authorList>
            <person name="Yang X."/>
            <person name="Kang M."/>
            <person name="Yang Y."/>
            <person name="Xiong H."/>
            <person name="Wang M."/>
            <person name="Zhang Z."/>
            <person name="Wang Z."/>
            <person name="Wu H."/>
            <person name="Ma T."/>
            <person name="Liu J."/>
            <person name="Xi Z."/>
        </authorList>
    </citation>
    <scope>NUCLEOTIDE SEQUENCE [LARGE SCALE GENOMIC DNA]</scope>
    <source>
        <strain evidence="13">J267</strain>
        <tissue evidence="13">Leaf</tissue>
    </source>
</reference>
<evidence type="ECO:0000256" key="1">
    <source>
        <dbReference type="ARBA" id="ARBA00000900"/>
    </source>
</evidence>
<comment type="pathway">
    <text evidence="3">Protein modification; protein ubiquitination.</text>
</comment>
<evidence type="ECO:0000256" key="9">
    <source>
        <dbReference type="ARBA" id="ARBA00023136"/>
    </source>
</evidence>
<evidence type="ECO:0000259" key="11">
    <source>
        <dbReference type="Pfam" id="PF11145"/>
    </source>
</evidence>
<comment type="subcellular location">
    <subcellularLocation>
        <location evidence="2">Endomembrane system</location>
        <topology evidence="2">Multi-pass membrane protein</topology>
    </subcellularLocation>
</comment>
<evidence type="ECO:0000313" key="14">
    <source>
        <dbReference type="Proteomes" id="UP000325577"/>
    </source>
</evidence>
<evidence type="ECO:0000256" key="7">
    <source>
        <dbReference type="ARBA" id="ARBA00022786"/>
    </source>
</evidence>
<keyword evidence="6 10" id="KW-0812">Transmembrane</keyword>
<feature type="transmembrane region" description="Helical" evidence="10">
    <location>
        <begin position="762"/>
        <end position="784"/>
    </location>
</feature>
<keyword evidence="7" id="KW-0833">Ubl conjugation pathway</keyword>
<dbReference type="PANTHER" id="PTHR33389">
    <property type="entry name" value="FAMILY PROTEIN, PUTATIVE (DUF2921)-RELATED"/>
    <property type="match status" value="1"/>
</dbReference>
<proteinExistence type="predicted"/>
<protein>
    <recommendedName>
        <fullName evidence="4">RING-type E3 ubiquitin transferase</fullName>
        <ecNumber evidence="4">2.3.2.27</ecNumber>
    </recommendedName>
</protein>
<feature type="domain" description="DUF2921" evidence="12">
    <location>
        <begin position="53"/>
        <end position="260"/>
    </location>
</feature>
<dbReference type="Proteomes" id="UP000325577">
    <property type="component" value="Linkage Group LG12"/>
</dbReference>
<comment type="catalytic activity">
    <reaction evidence="1">
        <text>S-ubiquitinyl-[E2 ubiquitin-conjugating enzyme]-L-cysteine + [acceptor protein]-L-lysine = [E2 ubiquitin-conjugating enzyme]-L-cysteine + N(6)-ubiquitinyl-[acceptor protein]-L-lysine.</text>
        <dbReference type="EC" id="2.3.2.27"/>
    </reaction>
</comment>
<feature type="domain" description="DUF2921" evidence="12">
    <location>
        <begin position="532"/>
        <end position="706"/>
    </location>
</feature>
<feature type="transmembrane region" description="Helical" evidence="10">
    <location>
        <begin position="804"/>
        <end position="827"/>
    </location>
</feature>
<evidence type="ECO:0000256" key="8">
    <source>
        <dbReference type="ARBA" id="ARBA00022989"/>
    </source>
</evidence>